<dbReference type="EMBL" id="SJPG01000001">
    <property type="protein sequence ID" value="TWT61399.1"/>
    <property type="molecule type" value="Genomic_DNA"/>
</dbReference>
<gene>
    <name evidence="2" type="ORF">Pan54_21350</name>
</gene>
<proteinExistence type="predicted"/>
<keyword evidence="3" id="KW-1185">Reference proteome</keyword>
<name>A0A5C5XFH0_9PLAN</name>
<sequence>MNQQTTNRIDTGGNLQQECAQMTHQVEHAIAEQPVAATMATFAVGIATGVCIGMMIGNSSSHLSTSEQISRRVMDSLHGMVPSSFSR</sequence>
<evidence type="ECO:0000313" key="2">
    <source>
        <dbReference type="EMBL" id="TWT61399.1"/>
    </source>
</evidence>
<evidence type="ECO:0000313" key="3">
    <source>
        <dbReference type="Proteomes" id="UP000316095"/>
    </source>
</evidence>
<organism evidence="2 3">
    <name type="scientific">Rubinisphaera italica</name>
    <dbReference type="NCBI Taxonomy" id="2527969"/>
    <lineage>
        <taxon>Bacteria</taxon>
        <taxon>Pseudomonadati</taxon>
        <taxon>Planctomycetota</taxon>
        <taxon>Planctomycetia</taxon>
        <taxon>Planctomycetales</taxon>
        <taxon>Planctomycetaceae</taxon>
        <taxon>Rubinisphaera</taxon>
    </lineage>
</organism>
<feature type="transmembrane region" description="Helical" evidence="1">
    <location>
        <begin position="35"/>
        <end position="56"/>
    </location>
</feature>
<dbReference type="Proteomes" id="UP000316095">
    <property type="component" value="Unassembled WGS sequence"/>
</dbReference>
<evidence type="ECO:0000256" key="1">
    <source>
        <dbReference type="SAM" id="Phobius"/>
    </source>
</evidence>
<keyword evidence="1" id="KW-0472">Membrane</keyword>
<dbReference type="RefSeq" id="WP_146503396.1">
    <property type="nucleotide sequence ID" value="NZ_SJPG01000001.1"/>
</dbReference>
<protein>
    <submittedName>
        <fullName evidence="2">Uncharacterized protein</fullName>
    </submittedName>
</protein>
<reference evidence="2 3" key="1">
    <citation type="submission" date="2019-02" db="EMBL/GenBank/DDBJ databases">
        <title>Deep-cultivation of Planctomycetes and their phenomic and genomic characterization uncovers novel biology.</title>
        <authorList>
            <person name="Wiegand S."/>
            <person name="Jogler M."/>
            <person name="Boedeker C."/>
            <person name="Pinto D."/>
            <person name="Vollmers J."/>
            <person name="Rivas-Marin E."/>
            <person name="Kohn T."/>
            <person name="Peeters S.H."/>
            <person name="Heuer A."/>
            <person name="Rast P."/>
            <person name="Oberbeckmann S."/>
            <person name="Bunk B."/>
            <person name="Jeske O."/>
            <person name="Meyerdierks A."/>
            <person name="Storesund J.E."/>
            <person name="Kallscheuer N."/>
            <person name="Luecker S."/>
            <person name="Lage O.M."/>
            <person name="Pohl T."/>
            <person name="Merkel B.J."/>
            <person name="Hornburger P."/>
            <person name="Mueller R.-W."/>
            <person name="Bruemmer F."/>
            <person name="Labrenz M."/>
            <person name="Spormann A.M."/>
            <person name="Op Den Camp H."/>
            <person name="Overmann J."/>
            <person name="Amann R."/>
            <person name="Jetten M.S.M."/>
            <person name="Mascher T."/>
            <person name="Medema M.H."/>
            <person name="Devos D.P."/>
            <person name="Kaster A.-K."/>
            <person name="Ovreas L."/>
            <person name="Rohde M."/>
            <person name="Galperin M.Y."/>
            <person name="Jogler C."/>
        </authorList>
    </citation>
    <scope>NUCLEOTIDE SEQUENCE [LARGE SCALE GENOMIC DNA]</scope>
    <source>
        <strain evidence="2 3">Pan54</strain>
    </source>
</reference>
<keyword evidence="1" id="KW-0812">Transmembrane</keyword>
<accession>A0A5C5XFH0</accession>
<keyword evidence="1" id="KW-1133">Transmembrane helix</keyword>
<comment type="caution">
    <text evidence="2">The sequence shown here is derived from an EMBL/GenBank/DDBJ whole genome shotgun (WGS) entry which is preliminary data.</text>
</comment>
<dbReference type="AlphaFoldDB" id="A0A5C5XFH0"/>